<evidence type="ECO:0000313" key="2">
    <source>
        <dbReference type="Proteomes" id="UP001597493"/>
    </source>
</evidence>
<gene>
    <name evidence="1" type="ORF">ACFSW5_25360</name>
</gene>
<sequence>MKEWNEKELLDFVAKETGLHEKDVALVLKHEQSYIDKAEVNAEGEAEIDGDELVDYIMSRPDVQLNELEIESVLDTEMDYLADKGLAGPVG</sequence>
<evidence type="ECO:0000313" key="1">
    <source>
        <dbReference type="EMBL" id="MFD2663572.1"/>
    </source>
</evidence>
<proteinExistence type="predicted"/>
<dbReference type="Proteomes" id="UP001597493">
    <property type="component" value="Unassembled WGS sequence"/>
</dbReference>
<dbReference type="RefSeq" id="WP_379279838.1">
    <property type="nucleotide sequence ID" value="NZ_JBHUGT010000011.1"/>
</dbReference>
<reference evidence="2" key="1">
    <citation type="journal article" date="2019" name="Int. J. Syst. Evol. Microbiol.">
        <title>The Global Catalogue of Microorganisms (GCM) 10K type strain sequencing project: providing services to taxonomists for standard genome sequencing and annotation.</title>
        <authorList>
            <consortium name="The Broad Institute Genomics Platform"/>
            <consortium name="The Broad Institute Genome Sequencing Center for Infectious Disease"/>
            <person name="Wu L."/>
            <person name="Ma J."/>
        </authorList>
    </citation>
    <scope>NUCLEOTIDE SEQUENCE [LARGE SCALE GENOMIC DNA]</scope>
    <source>
        <strain evidence="2">TISTR 1827</strain>
    </source>
</reference>
<dbReference type="EMBL" id="JBHUMY010000043">
    <property type="protein sequence ID" value="MFD2663572.1"/>
    <property type="molecule type" value="Genomic_DNA"/>
</dbReference>
<comment type="caution">
    <text evidence="1">The sequence shown here is derived from an EMBL/GenBank/DDBJ whole genome shotgun (WGS) entry which is preliminary data.</text>
</comment>
<accession>A0ABW5R515</accession>
<name>A0ABW5R515_9BACL</name>
<keyword evidence="2" id="KW-1185">Reference proteome</keyword>
<protein>
    <submittedName>
        <fullName evidence="1">Uncharacterized protein</fullName>
    </submittedName>
</protein>
<organism evidence="1 2">
    <name type="scientific">Paenibacillus thailandensis</name>
    <dbReference type="NCBI Taxonomy" id="393250"/>
    <lineage>
        <taxon>Bacteria</taxon>
        <taxon>Bacillati</taxon>
        <taxon>Bacillota</taxon>
        <taxon>Bacilli</taxon>
        <taxon>Bacillales</taxon>
        <taxon>Paenibacillaceae</taxon>
        <taxon>Paenibacillus</taxon>
    </lineage>
</organism>